<keyword evidence="1" id="KW-0472">Membrane</keyword>
<dbReference type="EMBL" id="FMHG01000002">
    <property type="protein sequence ID" value="SCJ88106.1"/>
    <property type="molecule type" value="Genomic_DNA"/>
</dbReference>
<gene>
    <name evidence="2" type="ORF">SAMEA3545359_02529</name>
</gene>
<name>A0A1C6K188_9FIRM</name>
<keyword evidence="1" id="KW-0812">Transmembrane</keyword>
<feature type="transmembrane region" description="Helical" evidence="1">
    <location>
        <begin position="132"/>
        <end position="148"/>
    </location>
</feature>
<accession>A0A1C6K188</accession>
<keyword evidence="1" id="KW-1133">Transmembrane helix</keyword>
<sequence length="196" mass="20684">MGLAGVGCLRAQIWSGGAPPSGFVGWGRSPLLYWGRCPYWCRHRCGAGQVMEMRTTGFYVVIGGVWRRHTALGAGWCGVLAGANMEWWCTAIWLCGMGMVSPLVLGVVPVLVSAPVWGGAGDGDADNWLLCSYWWCMGAVYCTWGWLVRDVCGGKYRGVVLRHHLALSDGDGLSSCIGGGARAGVGTGVGRGAAGR</sequence>
<proteinExistence type="predicted"/>
<evidence type="ECO:0000313" key="2">
    <source>
        <dbReference type="EMBL" id="SCJ88106.1"/>
    </source>
</evidence>
<feature type="transmembrane region" description="Helical" evidence="1">
    <location>
        <begin position="91"/>
        <end position="112"/>
    </location>
</feature>
<dbReference type="AlphaFoldDB" id="A0A1C6K188"/>
<organism evidence="2">
    <name type="scientific">uncultured Anaerotruncus sp</name>
    <dbReference type="NCBI Taxonomy" id="905011"/>
    <lineage>
        <taxon>Bacteria</taxon>
        <taxon>Bacillati</taxon>
        <taxon>Bacillota</taxon>
        <taxon>Clostridia</taxon>
        <taxon>Eubacteriales</taxon>
        <taxon>Oscillospiraceae</taxon>
        <taxon>Anaerotruncus</taxon>
        <taxon>environmental samples</taxon>
    </lineage>
</organism>
<protein>
    <submittedName>
        <fullName evidence="2">Uncharacterized protein</fullName>
    </submittedName>
</protein>
<reference evidence="2" key="1">
    <citation type="submission" date="2015-09" db="EMBL/GenBank/DDBJ databases">
        <authorList>
            <consortium name="Pathogen Informatics"/>
        </authorList>
    </citation>
    <scope>NUCLEOTIDE SEQUENCE</scope>
    <source>
        <strain evidence="2">2789STDY5834896</strain>
    </source>
</reference>
<evidence type="ECO:0000256" key="1">
    <source>
        <dbReference type="SAM" id="Phobius"/>
    </source>
</evidence>